<reference evidence="2 3" key="1">
    <citation type="submission" date="2018-12" db="EMBL/GenBank/DDBJ databases">
        <authorList>
            <consortium name="Pathogen Informatics"/>
        </authorList>
    </citation>
    <scope>NUCLEOTIDE SEQUENCE [LARGE SCALE GENOMIC DNA]</scope>
    <source>
        <strain evidence="2 3">NCTC10437</strain>
    </source>
</reference>
<protein>
    <submittedName>
        <fullName evidence="2">Helix-turn-helix domain</fullName>
    </submittedName>
</protein>
<sequence>MDNTPDDRLLVPIPETCGRLGGISRTMMYELIDRGELVKVNIGRRGFITAKSIAAYVERLTAAATAS</sequence>
<evidence type="ECO:0000313" key="2">
    <source>
        <dbReference type="EMBL" id="VEG55658.1"/>
    </source>
</evidence>
<dbReference type="EMBL" id="LR134356">
    <property type="protein sequence ID" value="VEG55658.1"/>
    <property type="molecule type" value="Genomic_DNA"/>
</dbReference>
<dbReference type="STRING" id="1791.GCA_001049355_01251"/>
<proteinExistence type="predicted"/>
<dbReference type="Proteomes" id="UP000279306">
    <property type="component" value="Chromosome"/>
</dbReference>
<evidence type="ECO:0000313" key="3">
    <source>
        <dbReference type="Proteomes" id="UP000279306"/>
    </source>
</evidence>
<dbReference type="KEGG" id="mauu:NCTC10437_03113"/>
<organism evidence="2 3">
    <name type="scientific">Mycolicibacterium aurum</name>
    <name type="common">Mycobacterium aurum</name>
    <dbReference type="NCBI Taxonomy" id="1791"/>
    <lineage>
        <taxon>Bacteria</taxon>
        <taxon>Bacillati</taxon>
        <taxon>Actinomycetota</taxon>
        <taxon>Actinomycetes</taxon>
        <taxon>Mycobacteriales</taxon>
        <taxon>Mycobacteriaceae</taxon>
        <taxon>Mycolicibacterium</taxon>
    </lineage>
</organism>
<dbReference type="AlphaFoldDB" id="A0A448ITA5"/>
<name>A0A448ITA5_MYCAU</name>
<dbReference type="RefSeq" id="WP_048631170.1">
    <property type="nucleotide sequence ID" value="NZ_CVQQ01000002.1"/>
</dbReference>
<keyword evidence="3" id="KW-1185">Reference proteome</keyword>
<gene>
    <name evidence="2" type="ORF">NCTC10437_03113</name>
</gene>
<dbReference type="InterPro" id="IPR041657">
    <property type="entry name" value="HTH_17"/>
</dbReference>
<evidence type="ECO:0000259" key="1">
    <source>
        <dbReference type="Pfam" id="PF12728"/>
    </source>
</evidence>
<feature type="domain" description="Helix-turn-helix" evidence="1">
    <location>
        <begin position="22"/>
        <end position="59"/>
    </location>
</feature>
<dbReference type="OrthoDB" id="8667257at2"/>
<dbReference type="Pfam" id="PF12728">
    <property type="entry name" value="HTH_17"/>
    <property type="match status" value="1"/>
</dbReference>
<accession>A0A448ITA5</accession>